<dbReference type="InterPro" id="IPR046960">
    <property type="entry name" value="PPR_At4g14850-like_plant"/>
</dbReference>
<feature type="repeat" description="PPR" evidence="3">
    <location>
        <begin position="771"/>
        <end position="806"/>
    </location>
</feature>
<dbReference type="RefSeq" id="XP_015697776.1">
    <property type="nucleotide sequence ID" value="XM_015842290.2"/>
</dbReference>
<dbReference type="OMA" id="CSLMSVC"/>
<dbReference type="FunFam" id="1.25.40.10:FF:000073">
    <property type="entry name" value="Pentatricopeptide repeat-containing protein chloroplastic"/>
    <property type="match status" value="1"/>
</dbReference>
<dbReference type="FunFam" id="1.25.40.10:FF:000689">
    <property type="entry name" value="Tetratricopeptide repeat (TPR)-like superfamily protein"/>
    <property type="match status" value="1"/>
</dbReference>
<feature type="repeat" description="PPR" evidence="3">
    <location>
        <begin position="533"/>
        <end position="567"/>
    </location>
</feature>
<evidence type="ECO:0000256" key="1">
    <source>
        <dbReference type="ARBA" id="ARBA00022737"/>
    </source>
</evidence>
<keyword evidence="1" id="KW-0677">Repeat</keyword>
<feature type="repeat" description="PPR" evidence="3">
    <location>
        <begin position="736"/>
        <end position="770"/>
    </location>
</feature>
<dbReference type="FunFam" id="1.25.40.10:FF:000196">
    <property type="entry name" value="Pentatricopeptide repeat-containing protein At4g14850"/>
    <property type="match status" value="1"/>
</dbReference>
<dbReference type="PANTHER" id="PTHR24015">
    <property type="entry name" value="OS07G0578800 PROTEIN-RELATED"/>
    <property type="match status" value="1"/>
</dbReference>
<evidence type="ECO:0000313" key="6">
    <source>
        <dbReference type="Proteomes" id="UP000006038"/>
    </source>
</evidence>
<protein>
    <recommendedName>
        <fullName evidence="4">DYW domain-containing protein</fullName>
    </recommendedName>
</protein>
<gene>
    <name evidence="5" type="primary">LOC102719154</name>
</gene>
<dbReference type="RefSeq" id="XP_040385107.1">
    <property type="nucleotide sequence ID" value="XM_040529173.1"/>
</dbReference>
<organism evidence="5">
    <name type="scientific">Oryza brachyantha</name>
    <name type="common">malo sina</name>
    <dbReference type="NCBI Taxonomy" id="4533"/>
    <lineage>
        <taxon>Eukaryota</taxon>
        <taxon>Viridiplantae</taxon>
        <taxon>Streptophyta</taxon>
        <taxon>Embryophyta</taxon>
        <taxon>Tracheophyta</taxon>
        <taxon>Spermatophyta</taxon>
        <taxon>Magnoliopsida</taxon>
        <taxon>Liliopsida</taxon>
        <taxon>Poales</taxon>
        <taxon>Poaceae</taxon>
        <taxon>BOP clade</taxon>
        <taxon>Oryzoideae</taxon>
        <taxon>Oryzeae</taxon>
        <taxon>Oryzinae</taxon>
        <taxon>Oryza</taxon>
    </lineage>
</organism>
<dbReference type="FunFam" id="1.25.40.10:FF:000381">
    <property type="entry name" value="Pentatricopeptide repeat-containing protein"/>
    <property type="match status" value="1"/>
</dbReference>
<dbReference type="FunFam" id="1.25.40.10:FF:000366">
    <property type="entry name" value="Pentatricopeptide (PPR) repeat-containing protein"/>
    <property type="match status" value="1"/>
</dbReference>
<dbReference type="RefSeq" id="XP_015697773.1">
    <property type="nucleotide sequence ID" value="XM_015842287.2"/>
</dbReference>
<keyword evidence="2" id="KW-0809">Transit peptide</keyword>
<dbReference type="Pfam" id="PF20431">
    <property type="entry name" value="E_motif"/>
    <property type="match status" value="1"/>
</dbReference>
<reference evidence="5" key="2">
    <citation type="submission" date="2013-04" db="UniProtKB">
        <authorList>
            <consortium name="EnsemblPlants"/>
        </authorList>
    </citation>
    <scope>IDENTIFICATION</scope>
</reference>
<reference evidence="5" key="1">
    <citation type="journal article" date="2013" name="Nat. Commun.">
        <title>Whole-genome sequencing of Oryza brachyantha reveals mechanisms underlying Oryza genome evolution.</title>
        <authorList>
            <person name="Chen J."/>
            <person name="Huang Q."/>
            <person name="Gao D."/>
            <person name="Wang J."/>
            <person name="Lang Y."/>
            <person name="Liu T."/>
            <person name="Li B."/>
            <person name="Bai Z."/>
            <person name="Luis Goicoechea J."/>
            <person name="Liang C."/>
            <person name="Chen C."/>
            <person name="Zhang W."/>
            <person name="Sun S."/>
            <person name="Liao Y."/>
            <person name="Zhang X."/>
            <person name="Yang L."/>
            <person name="Song C."/>
            <person name="Wang M."/>
            <person name="Shi J."/>
            <person name="Liu G."/>
            <person name="Liu J."/>
            <person name="Zhou H."/>
            <person name="Zhou W."/>
            <person name="Yu Q."/>
            <person name="An N."/>
            <person name="Chen Y."/>
            <person name="Cai Q."/>
            <person name="Wang B."/>
            <person name="Liu B."/>
            <person name="Min J."/>
            <person name="Huang Y."/>
            <person name="Wu H."/>
            <person name="Li Z."/>
            <person name="Zhang Y."/>
            <person name="Yin Y."/>
            <person name="Song W."/>
            <person name="Jiang J."/>
            <person name="Jackson S.A."/>
            <person name="Wing R.A."/>
            <person name="Wang J."/>
            <person name="Chen M."/>
        </authorList>
    </citation>
    <scope>NUCLEOTIDE SEQUENCE [LARGE SCALE GENOMIC DNA]</scope>
    <source>
        <strain evidence="5">cv. IRGC 101232</strain>
    </source>
</reference>
<sequence>MQWLSPLARRSRPPAIHRHCFHRPPPPSRTFLAAAGSSSTEQCSRFTLALLADHPHPAVAEFTRAGFSRLADRPLLARAIHGLAIRLALPLSAFHRNTLLAFYFRNRDAPDAALHLFDEMPERIPSSWYTAVSGCVRCGRDGTAFELLRGMRERGVPLSGFALASLVTACERRRGGAWEEGLACGAAIHALTHRAGLMVNIYIGTALLHLYGSRGVVSDAQRLFWEMPERNVVSWTALMVAMSSNGYLDEALGAYRQMRREGVPCNANAFATVVSLCGSLENEVPGLQVASHVIVSGLQKQVSVANSLITMFGNMGRVQDAEKLFDRMEEHDTISWNAMISMYSHEGICSKCFLVFSDMRHRGLKPDATTLCSLMSVCASEHSSHGSAIHSLCLRSGLDSSLTVINALVNMYSAAGKLNDAEFLFWNMSRRDLISWNTMISSYVQNCISTAALNTLGQLFQTNEIPNHMTFSSALGACSSPEALMDGKMVHAIVIQLSLHKNLLVGNSLITMYGKCNSVQDAEKVFQSMQNRDVVSYNVLIGGYAGLEDGKKAMQVFSWMRGAGIKPNYITMINIHGSFTCSNDLHDYGSPLHSYIIRTGFLSDEYVANSLITMYAKCDDLESSTNVFHTITNKSGVSWNAMIAANVQLGYGEEALKLFIRMLHAGKKLDRVCLAECLSSSANLASLEEGMQLHGLGMKSGLDSDSYVVNAAMDMYGKCGKMDEMLKLLPDQAIRPQQCWNTLISGYAKYGYFKEAEETFDQMVAIGRKPDYVTFVALLSACSHGGLVDKGIEYYNSMASKFGVSPGIKHCVCIVDLLGRLGRFAEAEKFIEDMPVLPNDLIWRSLLSSSRTHKNLEIGRKAAKKLLELDPFDDSAYVLLSNLYATNARWLDVDKLRSHMKNININKRPACSWLKLKNEVSTFGIGDRCHKHAEKIYAKLHDILLKLREVGYIADTSSALHDTDEEQKEQNLWNHSEKLALAYGLIIVPEGSTIRIFKNLRVCSDCHLVFKLVSMVSNREIVLRDPYRFHHFKSGSCSCSDFW</sequence>
<dbReference type="eggNOG" id="KOG4197">
    <property type="taxonomic scope" value="Eukaryota"/>
</dbReference>
<feature type="repeat" description="PPR" evidence="3">
    <location>
        <begin position="332"/>
        <end position="366"/>
    </location>
</feature>
<evidence type="ECO:0000256" key="3">
    <source>
        <dbReference type="PROSITE-ProRule" id="PRU00708"/>
    </source>
</evidence>
<dbReference type="FunFam" id="1.25.40.10:FF:001228">
    <property type="entry name" value="Pentatricopeptide repeat-containing protein At4g20770"/>
    <property type="match status" value="1"/>
</dbReference>
<dbReference type="HOGENOM" id="CLU_002706_15_0_1"/>
<dbReference type="Pfam" id="PF01535">
    <property type="entry name" value="PPR"/>
    <property type="match status" value="7"/>
</dbReference>
<dbReference type="GO" id="GO:0009451">
    <property type="term" value="P:RNA modification"/>
    <property type="evidence" value="ECO:0007669"/>
    <property type="project" value="InterPro"/>
</dbReference>
<dbReference type="KEGG" id="obr:102719154"/>
<dbReference type="AlphaFoldDB" id="J3NA80"/>
<dbReference type="GO" id="GO:0003723">
    <property type="term" value="F:RNA binding"/>
    <property type="evidence" value="ECO:0007669"/>
    <property type="project" value="InterPro"/>
</dbReference>
<dbReference type="RefSeq" id="XP_015697775.1">
    <property type="nucleotide sequence ID" value="XM_015842289.2"/>
</dbReference>
<feature type="repeat" description="PPR" evidence="3">
    <location>
        <begin position="635"/>
        <end position="669"/>
    </location>
</feature>
<dbReference type="InterPro" id="IPR032867">
    <property type="entry name" value="DYW_dom"/>
</dbReference>
<dbReference type="InterPro" id="IPR011990">
    <property type="entry name" value="TPR-like_helical_dom_sf"/>
</dbReference>
<dbReference type="InterPro" id="IPR046848">
    <property type="entry name" value="E_motif"/>
</dbReference>
<evidence type="ECO:0000313" key="5">
    <source>
        <dbReference type="EnsemblPlants" id="OB11G27160.1"/>
    </source>
</evidence>
<accession>J3NA80</accession>
<dbReference type="OrthoDB" id="607373at2759"/>
<dbReference type="RefSeq" id="XP_006663103.2">
    <property type="nucleotide sequence ID" value="XM_006663040.3"/>
</dbReference>
<dbReference type="PANTHER" id="PTHR24015:SF1903">
    <property type="entry name" value="OS05G0305300 PROTEIN"/>
    <property type="match status" value="1"/>
</dbReference>
<evidence type="ECO:0000256" key="2">
    <source>
        <dbReference type="ARBA" id="ARBA00022946"/>
    </source>
</evidence>
<feature type="repeat" description="PPR" evidence="3">
    <location>
        <begin position="124"/>
        <end position="158"/>
    </location>
</feature>
<dbReference type="FunFam" id="1.25.40.10:FF:000031">
    <property type="entry name" value="Pentatricopeptide repeat-containing protein mitochondrial"/>
    <property type="match status" value="1"/>
</dbReference>
<dbReference type="GO" id="GO:0008270">
    <property type="term" value="F:zinc ion binding"/>
    <property type="evidence" value="ECO:0007669"/>
    <property type="project" value="InterPro"/>
</dbReference>
<dbReference type="RefSeq" id="XP_040385108.1">
    <property type="nucleotide sequence ID" value="XM_040529174.1"/>
</dbReference>
<dbReference type="Pfam" id="PF13041">
    <property type="entry name" value="PPR_2"/>
    <property type="match status" value="3"/>
</dbReference>
<dbReference type="Gramene" id="OB11G27160.1">
    <property type="protein sequence ID" value="OB11G27160.1"/>
    <property type="gene ID" value="OB11G27160"/>
</dbReference>
<feature type="domain" description="DYW" evidence="4">
    <location>
        <begin position="951"/>
        <end position="1043"/>
    </location>
</feature>
<proteinExistence type="predicted"/>
<dbReference type="Pfam" id="PF14432">
    <property type="entry name" value="DYW_deaminase"/>
    <property type="match status" value="1"/>
</dbReference>
<name>J3NA80_ORYBR</name>
<dbReference type="Proteomes" id="UP000006038">
    <property type="component" value="Chromosome 11"/>
</dbReference>
<dbReference type="InterPro" id="IPR002885">
    <property type="entry name" value="PPR_rpt"/>
</dbReference>
<evidence type="ECO:0000259" key="4">
    <source>
        <dbReference type="Pfam" id="PF14432"/>
    </source>
</evidence>
<dbReference type="PROSITE" id="PS51375">
    <property type="entry name" value="PPR"/>
    <property type="match status" value="8"/>
</dbReference>
<dbReference type="GeneID" id="102719154"/>
<feature type="repeat" description="PPR" evidence="3">
    <location>
        <begin position="231"/>
        <end position="265"/>
    </location>
</feature>
<dbReference type="EnsemblPlants" id="OB11G27160.1">
    <property type="protein sequence ID" value="OB11G27160.1"/>
    <property type="gene ID" value="OB11G27160"/>
</dbReference>
<dbReference type="Gene3D" id="1.25.40.10">
    <property type="entry name" value="Tetratricopeptide repeat domain"/>
    <property type="match status" value="7"/>
</dbReference>
<keyword evidence="6" id="KW-1185">Reference proteome</keyword>
<dbReference type="NCBIfam" id="TIGR00756">
    <property type="entry name" value="PPR"/>
    <property type="match status" value="7"/>
</dbReference>
<feature type="repeat" description="PPR" evidence="3">
    <location>
        <begin position="301"/>
        <end position="331"/>
    </location>
</feature>